<proteinExistence type="predicted"/>
<protein>
    <submittedName>
        <fullName evidence="2">Uncharacterized protein</fullName>
    </submittedName>
</protein>
<dbReference type="AlphaFoldDB" id="A0A8D9BAM3"/>
<evidence type="ECO:0000256" key="1">
    <source>
        <dbReference type="SAM" id="MobiDB-lite"/>
    </source>
</evidence>
<feature type="compositionally biased region" description="Polar residues" evidence="1">
    <location>
        <begin position="30"/>
        <end position="42"/>
    </location>
</feature>
<evidence type="ECO:0000313" key="2">
    <source>
        <dbReference type="EMBL" id="CAG6779467.1"/>
    </source>
</evidence>
<sequence>MIMSFIEINSMRSAEEAPEPGADPGGGNASGQWRETGQTSRRVQPERTVRGRRLDPTSSMPSEEPLEEESSRPSRTTRRRWTREDNIDIMKAYFLANSCEDVPARGIMGAIPMN</sequence>
<organism evidence="2">
    <name type="scientific">Cacopsylla melanoneura</name>
    <dbReference type="NCBI Taxonomy" id="428564"/>
    <lineage>
        <taxon>Eukaryota</taxon>
        <taxon>Metazoa</taxon>
        <taxon>Ecdysozoa</taxon>
        <taxon>Arthropoda</taxon>
        <taxon>Hexapoda</taxon>
        <taxon>Insecta</taxon>
        <taxon>Pterygota</taxon>
        <taxon>Neoptera</taxon>
        <taxon>Paraneoptera</taxon>
        <taxon>Hemiptera</taxon>
        <taxon>Sternorrhyncha</taxon>
        <taxon>Psylloidea</taxon>
        <taxon>Psyllidae</taxon>
        <taxon>Psyllinae</taxon>
        <taxon>Cacopsylla</taxon>
    </lineage>
</organism>
<accession>A0A8D9BAM3</accession>
<feature type="compositionally biased region" description="Basic and acidic residues" evidence="1">
    <location>
        <begin position="43"/>
        <end position="55"/>
    </location>
</feature>
<name>A0A8D9BAM3_9HEMI</name>
<reference evidence="2" key="1">
    <citation type="submission" date="2021-05" db="EMBL/GenBank/DDBJ databases">
        <authorList>
            <person name="Alioto T."/>
            <person name="Alioto T."/>
            <person name="Gomez Garrido J."/>
        </authorList>
    </citation>
    <scope>NUCLEOTIDE SEQUENCE</scope>
</reference>
<feature type="region of interest" description="Disordered" evidence="1">
    <location>
        <begin position="1"/>
        <end position="83"/>
    </location>
</feature>
<dbReference type="EMBL" id="HBUF01614213">
    <property type="protein sequence ID" value="CAG6779467.1"/>
    <property type="molecule type" value="Transcribed_RNA"/>
</dbReference>